<dbReference type="EMBL" id="FPHH01000100">
    <property type="protein sequence ID" value="SFV67329.1"/>
    <property type="molecule type" value="Genomic_DNA"/>
</dbReference>
<dbReference type="Pfam" id="PF01569">
    <property type="entry name" value="PAP2"/>
    <property type="match status" value="1"/>
</dbReference>
<sequence>MMQQLNKNYLNVKLYMWLAALLFSLFFLFFPQIDIQTSALFYDGHSFYLKGSLFERFFYHSVKIMLITFTLASFSIYFYNKIKKRNILGLNNKVMLYIILVLSVAPGLIVNATLKNHWGRARPANIKEFGGHKTFTPAFVLSNQKGHSFSSGHTSAAFAFVGFALLSQKRRKFWMTLAISYGILVSFARLIAGGHFLSDIFTSFFIVWIVTHILYKIIFKKDSTV</sequence>
<evidence type="ECO:0000256" key="1">
    <source>
        <dbReference type="SAM" id="Phobius"/>
    </source>
</evidence>
<reference evidence="3" key="1">
    <citation type="submission" date="2016-10" db="EMBL/GenBank/DDBJ databases">
        <authorList>
            <person name="de Groot N.N."/>
        </authorList>
    </citation>
    <scope>NUCLEOTIDE SEQUENCE</scope>
</reference>
<organism evidence="3">
    <name type="scientific">hydrothermal vent metagenome</name>
    <dbReference type="NCBI Taxonomy" id="652676"/>
    <lineage>
        <taxon>unclassified sequences</taxon>
        <taxon>metagenomes</taxon>
        <taxon>ecological metagenomes</taxon>
    </lineage>
</organism>
<dbReference type="InterPro" id="IPR036938">
    <property type="entry name" value="PAP2/HPO_sf"/>
</dbReference>
<keyword evidence="1" id="KW-0472">Membrane</keyword>
<dbReference type="PANTHER" id="PTHR14969">
    <property type="entry name" value="SPHINGOSINE-1-PHOSPHATE PHOSPHOHYDROLASE"/>
    <property type="match status" value="1"/>
</dbReference>
<dbReference type="PANTHER" id="PTHR14969:SF13">
    <property type="entry name" value="AT30094P"/>
    <property type="match status" value="1"/>
</dbReference>
<name>A0A1W1CNH4_9ZZZZ</name>
<accession>A0A1W1CNH4</accession>
<dbReference type="CDD" id="cd03396">
    <property type="entry name" value="PAP2_like_6"/>
    <property type="match status" value="1"/>
</dbReference>
<gene>
    <name evidence="3" type="ORF">MNB_SM-5-639</name>
</gene>
<dbReference type="SUPFAM" id="SSF48317">
    <property type="entry name" value="Acid phosphatase/Vanadium-dependent haloperoxidase"/>
    <property type="match status" value="1"/>
</dbReference>
<feature type="domain" description="Phosphatidic acid phosphatase type 2/haloperoxidase" evidence="2">
    <location>
        <begin position="94"/>
        <end position="215"/>
    </location>
</feature>
<feature type="transmembrane region" description="Helical" evidence="1">
    <location>
        <begin position="173"/>
        <end position="194"/>
    </location>
</feature>
<feature type="transmembrane region" description="Helical" evidence="1">
    <location>
        <begin position="200"/>
        <end position="219"/>
    </location>
</feature>
<feature type="transmembrane region" description="Helical" evidence="1">
    <location>
        <begin position="94"/>
        <end position="114"/>
    </location>
</feature>
<keyword evidence="1" id="KW-1133">Transmembrane helix</keyword>
<keyword evidence="1" id="KW-0812">Transmembrane</keyword>
<feature type="transmembrane region" description="Helical" evidence="1">
    <location>
        <begin position="149"/>
        <end position="166"/>
    </location>
</feature>
<evidence type="ECO:0000259" key="2">
    <source>
        <dbReference type="SMART" id="SM00014"/>
    </source>
</evidence>
<dbReference type="Gene3D" id="1.20.144.10">
    <property type="entry name" value="Phosphatidic acid phosphatase type 2/haloperoxidase"/>
    <property type="match status" value="1"/>
</dbReference>
<feature type="transmembrane region" description="Helical" evidence="1">
    <location>
        <begin position="57"/>
        <end position="79"/>
    </location>
</feature>
<evidence type="ECO:0000313" key="3">
    <source>
        <dbReference type="EMBL" id="SFV67329.1"/>
    </source>
</evidence>
<dbReference type="AlphaFoldDB" id="A0A1W1CNH4"/>
<dbReference type="InterPro" id="IPR000326">
    <property type="entry name" value="PAP2/HPO"/>
</dbReference>
<dbReference type="SMART" id="SM00014">
    <property type="entry name" value="acidPPc"/>
    <property type="match status" value="1"/>
</dbReference>
<proteinExistence type="predicted"/>
<protein>
    <submittedName>
        <fullName evidence="3">Bll0523 protein</fullName>
    </submittedName>
</protein>